<gene>
    <name evidence="26" type="ORF">BABINDRAFT_7407</name>
</gene>
<comment type="pathway">
    <text evidence="4">Terpene metabolism; lanosterol biosynthesis; lanosterol from farnesyl diphosphate: step 1/3.</text>
</comment>
<dbReference type="RefSeq" id="XP_018986034.1">
    <property type="nucleotide sequence ID" value="XM_019132625.1"/>
</dbReference>
<evidence type="ECO:0000256" key="20">
    <source>
        <dbReference type="ARBA" id="ARBA00049223"/>
    </source>
</evidence>
<evidence type="ECO:0000256" key="7">
    <source>
        <dbReference type="ARBA" id="ARBA00022516"/>
    </source>
</evidence>
<dbReference type="FunFam" id="1.10.600.10:FF:000003">
    <property type="entry name" value="Farnesyl-diphosphate farnesyltransferase 1"/>
    <property type="match status" value="1"/>
</dbReference>
<dbReference type="InterPro" id="IPR002060">
    <property type="entry name" value="Squ/phyt_synthse"/>
</dbReference>
<protein>
    <recommendedName>
        <fullName evidence="21">Squalene synthase ERG9</fullName>
        <ecNumber evidence="6">2.5.1.21</ecNumber>
    </recommendedName>
    <alternativeName>
        <fullName evidence="23">Ergosterol biosynthesis protein 9</fullName>
    </alternativeName>
    <alternativeName>
        <fullName evidence="24">FPP:FPP farnesyltransferase ERG9</fullName>
    </alternativeName>
    <alternativeName>
        <fullName evidence="22">Farnesyl-diphosphate farnesyltransferase ERG9</fullName>
    </alternativeName>
</protein>
<dbReference type="AlphaFoldDB" id="A0A1E3QSL6"/>
<evidence type="ECO:0000256" key="25">
    <source>
        <dbReference type="SAM" id="Phobius"/>
    </source>
</evidence>
<evidence type="ECO:0000256" key="16">
    <source>
        <dbReference type="ARBA" id="ARBA00023136"/>
    </source>
</evidence>
<evidence type="ECO:0000256" key="19">
    <source>
        <dbReference type="ARBA" id="ARBA00048854"/>
    </source>
</evidence>
<evidence type="ECO:0000256" key="15">
    <source>
        <dbReference type="ARBA" id="ARBA00023098"/>
    </source>
</evidence>
<dbReference type="CDD" id="cd00683">
    <property type="entry name" value="Trans_IPPS_HH"/>
    <property type="match status" value="1"/>
</dbReference>
<evidence type="ECO:0000256" key="3">
    <source>
        <dbReference type="ARBA" id="ARBA00004389"/>
    </source>
</evidence>
<dbReference type="SFLD" id="SFLDG01018">
    <property type="entry name" value="Squalene/Phytoene_Synthase_Lik"/>
    <property type="match status" value="1"/>
</dbReference>
<keyword evidence="11" id="KW-0492">Microsome</keyword>
<reference evidence="27" key="1">
    <citation type="submission" date="2016-05" db="EMBL/GenBank/DDBJ databases">
        <title>Comparative genomics of biotechnologically important yeasts.</title>
        <authorList>
            <consortium name="DOE Joint Genome Institute"/>
            <person name="Riley R."/>
            <person name="Haridas S."/>
            <person name="Wolfe K.H."/>
            <person name="Lopes M.R."/>
            <person name="Hittinger C.T."/>
            <person name="Goker M."/>
            <person name="Salamov A."/>
            <person name="Wisecaver J."/>
            <person name="Long T.M."/>
            <person name="Aerts A.L."/>
            <person name="Barry K."/>
            <person name="Choi C."/>
            <person name="Clum A."/>
            <person name="Coughlan A.Y."/>
            <person name="Deshpande S."/>
            <person name="Douglass A.P."/>
            <person name="Hanson S.J."/>
            <person name="Klenk H.-P."/>
            <person name="Labutti K."/>
            <person name="Lapidus A."/>
            <person name="Lindquist E."/>
            <person name="Lipzen A."/>
            <person name="Meier-Kolthoff J.P."/>
            <person name="Ohm R.A."/>
            <person name="Otillar R.P."/>
            <person name="Pangilinan J."/>
            <person name="Peng Y."/>
            <person name="Rokas A."/>
            <person name="Rosa C.A."/>
            <person name="Scheuner C."/>
            <person name="Sibirny A.A."/>
            <person name="Slot J.C."/>
            <person name="Stielow J.B."/>
            <person name="Sun H."/>
            <person name="Kurtzman C.P."/>
            <person name="Blackwell M."/>
            <person name="Grigoriev I.V."/>
            <person name="Jeffries T.W."/>
        </authorList>
    </citation>
    <scope>NUCLEOTIDE SEQUENCE [LARGE SCALE GENOMIC DNA]</scope>
    <source>
        <strain evidence="27">NRRL Y-12698</strain>
    </source>
</reference>
<comment type="subcellular location">
    <subcellularLocation>
        <location evidence="3">Endoplasmic reticulum membrane</location>
        <topology evidence="3">Single-pass membrane protein</topology>
    </subcellularLocation>
    <subcellularLocation>
        <location evidence="2">Microsome</location>
    </subcellularLocation>
</comment>
<accession>A0A1E3QSL6</accession>
<dbReference type="SUPFAM" id="SSF48576">
    <property type="entry name" value="Terpenoid synthases"/>
    <property type="match status" value="1"/>
</dbReference>
<keyword evidence="14" id="KW-0756">Sterol biosynthesis</keyword>
<evidence type="ECO:0000256" key="23">
    <source>
        <dbReference type="ARBA" id="ARBA00081327"/>
    </source>
</evidence>
<organism evidence="26 27">
    <name type="scientific">Babjeviella inositovora NRRL Y-12698</name>
    <dbReference type="NCBI Taxonomy" id="984486"/>
    <lineage>
        <taxon>Eukaryota</taxon>
        <taxon>Fungi</taxon>
        <taxon>Dikarya</taxon>
        <taxon>Ascomycota</taxon>
        <taxon>Saccharomycotina</taxon>
        <taxon>Pichiomycetes</taxon>
        <taxon>Serinales incertae sedis</taxon>
        <taxon>Babjeviella</taxon>
    </lineage>
</organism>
<keyword evidence="12" id="KW-0752">Steroid biosynthesis</keyword>
<evidence type="ECO:0000256" key="4">
    <source>
        <dbReference type="ARBA" id="ARBA00005057"/>
    </source>
</evidence>
<keyword evidence="16 25" id="KW-0472">Membrane</keyword>
<evidence type="ECO:0000256" key="24">
    <source>
        <dbReference type="ARBA" id="ARBA00081994"/>
    </source>
</evidence>
<keyword evidence="8" id="KW-0808">Transferase</keyword>
<evidence type="ECO:0000256" key="14">
    <source>
        <dbReference type="ARBA" id="ARBA00023011"/>
    </source>
</evidence>
<keyword evidence="7" id="KW-0444">Lipid biosynthesis</keyword>
<keyword evidence="18" id="KW-0753">Steroid metabolism</keyword>
<dbReference type="NCBIfam" id="TIGR01559">
    <property type="entry name" value="squal_synth"/>
    <property type="match status" value="1"/>
</dbReference>
<dbReference type="GO" id="GO:0006696">
    <property type="term" value="P:ergosterol biosynthetic process"/>
    <property type="evidence" value="ECO:0007669"/>
    <property type="project" value="EnsemblFungi"/>
</dbReference>
<evidence type="ECO:0000256" key="6">
    <source>
        <dbReference type="ARBA" id="ARBA00012373"/>
    </source>
</evidence>
<dbReference type="EC" id="2.5.1.21" evidence="6"/>
<evidence type="ECO:0000256" key="1">
    <source>
        <dbReference type="ARBA" id="ARBA00001946"/>
    </source>
</evidence>
<evidence type="ECO:0000256" key="11">
    <source>
        <dbReference type="ARBA" id="ARBA00022848"/>
    </source>
</evidence>
<dbReference type="InterPro" id="IPR033904">
    <property type="entry name" value="Trans_IPPS_HH"/>
</dbReference>
<keyword evidence="9 25" id="KW-0812">Transmembrane</keyword>
<dbReference type="Pfam" id="PF00494">
    <property type="entry name" value="SQS_PSY"/>
    <property type="match status" value="1"/>
</dbReference>
<keyword evidence="17" id="KW-1207">Sterol metabolism</keyword>
<keyword evidence="10" id="KW-0256">Endoplasmic reticulum</keyword>
<dbReference type="Proteomes" id="UP000094336">
    <property type="component" value="Unassembled WGS sequence"/>
</dbReference>
<evidence type="ECO:0000256" key="13">
    <source>
        <dbReference type="ARBA" id="ARBA00022989"/>
    </source>
</evidence>
<evidence type="ECO:0000313" key="26">
    <source>
        <dbReference type="EMBL" id="ODQ80706.1"/>
    </source>
</evidence>
<sequence>MGKLTQLLLHPTEVLALIQYKYFKHEKHPRDPTQEPASLQRCYELLRVTSRSFAAVIQELHPELRDAIMLFYIILRALDTVEDDMSIDPKIKVPLLRGFDAKLLTKNWTFNGNAPGEKDRVVLVEFDQILIEYHKLKPAYQDIIKDITHRMGNGMADYIMDENFNTNGVATKKDYDLYCHYVAGLVGEGLTKMIVVAQFGDESLADKMYLADSMGLFLQKVNIIRDYYEDLCDGRSFWPREIWAKHCTALPDFAAASDDTKGLDCISEMVEDALGHATDVLTYLSLIRDQSTFNFCAIPQVMAIATLELIYQNPAILHRANVKIRKSLTCKLILESRTMPGVVHIFERFVAKIHHKSNVTDANYLSMGIICGKIVQTIECMYPVDPIQKQSQLGAGAANPVVQVIRARQQMDDEMAQIMIAERMKVNLVLMLVGLLVVSLVYVIADQKHS</sequence>
<proteinExistence type="inferred from homology"/>
<evidence type="ECO:0000256" key="21">
    <source>
        <dbReference type="ARBA" id="ARBA00074330"/>
    </source>
</evidence>
<dbReference type="InterPro" id="IPR019845">
    <property type="entry name" value="Squalene/phytoene_synthase_CS"/>
</dbReference>
<comment type="cofactor">
    <cofactor evidence="1">
        <name>Mg(2+)</name>
        <dbReference type="ChEBI" id="CHEBI:18420"/>
    </cofactor>
</comment>
<evidence type="ECO:0000256" key="18">
    <source>
        <dbReference type="ARBA" id="ARBA00023221"/>
    </source>
</evidence>
<dbReference type="GO" id="GO:0051996">
    <property type="term" value="F:squalene synthase [NAD(P)H] activity"/>
    <property type="evidence" value="ECO:0007669"/>
    <property type="project" value="UniProtKB-EC"/>
</dbReference>
<dbReference type="PROSITE" id="PS01045">
    <property type="entry name" value="SQUALEN_PHYTOEN_SYN_2"/>
    <property type="match status" value="1"/>
</dbReference>
<dbReference type="GO" id="GO:0045338">
    <property type="term" value="P:farnesyl diphosphate metabolic process"/>
    <property type="evidence" value="ECO:0007669"/>
    <property type="project" value="InterPro"/>
</dbReference>
<evidence type="ECO:0000256" key="22">
    <source>
        <dbReference type="ARBA" id="ARBA00078649"/>
    </source>
</evidence>
<dbReference type="EMBL" id="KV454429">
    <property type="protein sequence ID" value="ODQ80706.1"/>
    <property type="molecule type" value="Genomic_DNA"/>
</dbReference>
<dbReference type="PANTHER" id="PTHR11626:SF2">
    <property type="entry name" value="SQUALENE SYNTHASE"/>
    <property type="match status" value="1"/>
</dbReference>
<dbReference type="GeneID" id="30150478"/>
<evidence type="ECO:0000256" key="17">
    <source>
        <dbReference type="ARBA" id="ARBA00023166"/>
    </source>
</evidence>
<evidence type="ECO:0000256" key="5">
    <source>
        <dbReference type="ARBA" id="ARBA00006251"/>
    </source>
</evidence>
<name>A0A1E3QSL6_9ASCO</name>
<dbReference type="InterPro" id="IPR044844">
    <property type="entry name" value="Trans_IPPS_euk-type"/>
</dbReference>
<evidence type="ECO:0000256" key="2">
    <source>
        <dbReference type="ARBA" id="ARBA00004144"/>
    </source>
</evidence>
<dbReference type="GO" id="GO:0005789">
    <property type="term" value="C:endoplasmic reticulum membrane"/>
    <property type="evidence" value="ECO:0007669"/>
    <property type="project" value="UniProtKB-SubCell"/>
</dbReference>
<dbReference type="GO" id="GO:1902767">
    <property type="term" value="P:isoprenoid biosynthetic process via mevalonate"/>
    <property type="evidence" value="ECO:0007669"/>
    <property type="project" value="EnsemblFungi"/>
</dbReference>
<dbReference type="Gene3D" id="1.10.600.10">
    <property type="entry name" value="Farnesyl Diphosphate Synthase"/>
    <property type="match status" value="1"/>
</dbReference>
<dbReference type="STRING" id="984486.A0A1E3QSL6"/>
<dbReference type="InterPro" id="IPR008949">
    <property type="entry name" value="Isoprenoid_synthase_dom_sf"/>
</dbReference>
<dbReference type="InterPro" id="IPR006449">
    <property type="entry name" value="Squal_synth-like"/>
</dbReference>
<comment type="catalytic activity">
    <reaction evidence="19">
        <text>2 (2E,6E)-farnesyl diphosphate + NADH + H(+) = squalene + 2 diphosphate + NAD(+)</text>
        <dbReference type="Rhea" id="RHEA:32299"/>
        <dbReference type="ChEBI" id="CHEBI:15378"/>
        <dbReference type="ChEBI" id="CHEBI:15440"/>
        <dbReference type="ChEBI" id="CHEBI:33019"/>
        <dbReference type="ChEBI" id="CHEBI:57540"/>
        <dbReference type="ChEBI" id="CHEBI:57945"/>
        <dbReference type="ChEBI" id="CHEBI:175763"/>
        <dbReference type="EC" id="2.5.1.21"/>
    </reaction>
    <physiologicalReaction direction="left-to-right" evidence="19">
        <dbReference type="Rhea" id="RHEA:32300"/>
    </physiologicalReaction>
</comment>
<evidence type="ECO:0000256" key="12">
    <source>
        <dbReference type="ARBA" id="ARBA00022955"/>
    </source>
</evidence>
<evidence type="ECO:0000256" key="10">
    <source>
        <dbReference type="ARBA" id="ARBA00022824"/>
    </source>
</evidence>
<keyword evidence="15" id="KW-0443">Lipid metabolism</keyword>
<evidence type="ECO:0000313" key="27">
    <source>
        <dbReference type="Proteomes" id="UP000094336"/>
    </source>
</evidence>
<dbReference type="PANTHER" id="PTHR11626">
    <property type="entry name" value="FARNESYL-DIPHOSPHATE FARNESYLTRANSFERASE"/>
    <property type="match status" value="1"/>
</dbReference>
<keyword evidence="13 25" id="KW-1133">Transmembrane helix</keyword>
<feature type="transmembrane region" description="Helical" evidence="25">
    <location>
        <begin position="426"/>
        <end position="445"/>
    </location>
</feature>
<keyword evidence="27" id="KW-1185">Reference proteome</keyword>
<dbReference type="SFLD" id="SFLDS00005">
    <property type="entry name" value="Isoprenoid_Synthase_Type_I"/>
    <property type="match status" value="1"/>
</dbReference>
<comment type="similarity">
    <text evidence="5">Belongs to the phytoene/squalene synthase family.</text>
</comment>
<comment type="catalytic activity">
    <reaction evidence="20">
        <text>2 (2E,6E)-farnesyl diphosphate + NADPH + H(+) = squalene + 2 diphosphate + NADP(+)</text>
        <dbReference type="Rhea" id="RHEA:32295"/>
        <dbReference type="ChEBI" id="CHEBI:15378"/>
        <dbReference type="ChEBI" id="CHEBI:15440"/>
        <dbReference type="ChEBI" id="CHEBI:33019"/>
        <dbReference type="ChEBI" id="CHEBI:57783"/>
        <dbReference type="ChEBI" id="CHEBI:58349"/>
        <dbReference type="ChEBI" id="CHEBI:175763"/>
        <dbReference type="EC" id="2.5.1.21"/>
    </reaction>
    <physiologicalReaction direction="left-to-right" evidence="20">
        <dbReference type="Rhea" id="RHEA:32296"/>
    </physiologicalReaction>
</comment>
<evidence type="ECO:0000256" key="9">
    <source>
        <dbReference type="ARBA" id="ARBA00022692"/>
    </source>
</evidence>
<evidence type="ECO:0000256" key="8">
    <source>
        <dbReference type="ARBA" id="ARBA00022679"/>
    </source>
</evidence>
<dbReference type="OrthoDB" id="431150at2759"/>